<name>A0AAD3T046_NEPGR</name>
<protein>
    <recommendedName>
        <fullName evidence="4">Secreted protein</fullName>
    </recommendedName>
</protein>
<feature type="signal peptide" evidence="1">
    <location>
        <begin position="1"/>
        <end position="16"/>
    </location>
</feature>
<sequence>MLLLLMPVLSLRFKVAMFCYLPDLPQRGSVRFFPVMQQNAGRLFDRYAAKCWFGIDGLSPGMDMSAVYSRMTCFVFLPGMHLCRKMSVSYAVLWLSFGYGEGSWLSWSAIL</sequence>
<gene>
    <name evidence="2" type="ORF">Nepgr_021017</name>
</gene>
<comment type="caution">
    <text evidence="2">The sequence shown here is derived from an EMBL/GenBank/DDBJ whole genome shotgun (WGS) entry which is preliminary data.</text>
</comment>
<dbReference type="Proteomes" id="UP001279734">
    <property type="component" value="Unassembled WGS sequence"/>
</dbReference>
<dbReference type="EMBL" id="BSYO01000020">
    <property type="protein sequence ID" value="GMH19176.1"/>
    <property type="molecule type" value="Genomic_DNA"/>
</dbReference>
<feature type="chain" id="PRO_5042178382" description="Secreted protein" evidence="1">
    <location>
        <begin position="17"/>
        <end position="111"/>
    </location>
</feature>
<reference evidence="2" key="1">
    <citation type="submission" date="2023-05" db="EMBL/GenBank/DDBJ databases">
        <title>Nepenthes gracilis genome sequencing.</title>
        <authorList>
            <person name="Fukushima K."/>
        </authorList>
    </citation>
    <scope>NUCLEOTIDE SEQUENCE</scope>
    <source>
        <strain evidence="2">SING2019-196</strain>
    </source>
</reference>
<keyword evidence="1" id="KW-0732">Signal</keyword>
<dbReference type="AlphaFoldDB" id="A0AAD3T046"/>
<evidence type="ECO:0000313" key="2">
    <source>
        <dbReference type="EMBL" id="GMH19176.1"/>
    </source>
</evidence>
<organism evidence="2 3">
    <name type="scientific">Nepenthes gracilis</name>
    <name type="common">Slender pitcher plant</name>
    <dbReference type="NCBI Taxonomy" id="150966"/>
    <lineage>
        <taxon>Eukaryota</taxon>
        <taxon>Viridiplantae</taxon>
        <taxon>Streptophyta</taxon>
        <taxon>Embryophyta</taxon>
        <taxon>Tracheophyta</taxon>
        <taxon>Spermatophyta</taxon>
        <taxon>Magnoliopsida</taxon>
        <taxon>eudicotyledons</taxon>
        <taxon>Gunneridae</taxon>
        <taxon>Pentapetalae</taxon>
        <taxon>Caryophyllales</taxon>
        <taxon>Nepenthaceae</taxon>
        <taxon>Nepenthes</taxon>
    </lineage>
</organism>
<evidence type="ECO:0000313" key="3">
    <source>
        <dbReference type="Proteomes" id="UP001279734"/>
    </source>
</evidence>
<evidence type="ECO:0008006" key="4">
    <source>
        <dbReference type="Google" id="ProtNLM"/>
    </source>
</evidence>
<keyword evidence="3" id="KW-1185">Reference proteome</keyword>
<proteinExistence type="predicted"/>
<accession>A0AAD3T046</accession>
<evidence type="ECO:0000256" key="1">
    <source>
        <dbReference type="SAM" id="SignalP"/>
    </source>
</evidence>